<dbReference type="Gene3D" id="3.30.70.270">
    <property type="match status" value="2"/>
</dbReference>
<keyword evidence="7" id="KW-0378">Hydrolase</keyword>
<dbReference type="Gene3D" id="1.10.340.70">
    <property type="match status" value="1"/>
</dbReference>
<dbReference type="Proteomes" id="UP000694701">
    <property type="component" value="Unplaced"/>
</dbReference>
<protein>
    <recommendedName>
        <fullName evidence="9">Gypsy retrotransposon integrase-like protein 1</fullName>
        <ecNumber evidence="2">3.1.26.4</ecNumber>
    </recommendedName>
</protein>
<dbReference type="EC" id="3.1.26.4" evidence="2"/>
<keyword evidence="6" id="KW-0255">Endonuclease</keyword>
<dbReference type="PROSITE" id="PS50878">
    <property type="entry name" value="RT_POL"/>
    <property type="match status" value="1"/>
</dbReference>
<dbReference type="InterPro" id="IPR050951">
    <property type="entry name" value="Retrovirus_Pol_polyprotein"/>
</dbReference>
<dbReference type="InterPro" id="IPR041577">
    <property type="entry name" value="RT_RNaseH_2"/>
</dbReference>
<evidence type="ECO:0000256" key="5">
    <source>
        <dbReference type="ARBA" id="ARBA00022722"/>
    </source>
</evidence>
<dbReference type="PANTHER" id="PTHR37984:SF5">
    <property type="entry name" value="PROTEIN NYNRIN-LIKE"/>
    <property type="match status" value="1"/>
</dbReference>
<organism evidence="12 13">
    <name type="scientific">Cyprinus carpio</name>
    <name type="common">Common carp</name>
    <dbReference type="NCBI Taxonomy" id="7962"/>
    <lineage>
        <taxon>Eukaryota</taxon>
        <taxon>Metazoa</taxon>
        <taxon>Chordata</taxon>
        <taxon>Craniata</taxon>
        <taxon>Vertebrata</taxon>
        <taxon>Euteleostomi</taxon>
        <taxon>Actinopterygii</taxon>
        <taxon>Neopterygii</taxon>
        <taxon>Teleostei</taxon>
        <taxon>Ostariophysi</taxon>
        <taxon>Cypriniformes</taxon>
        <taxon>Cyprinidae</taxon>
        <taxon>Cyprininae</taxon>
        <taxon>Cyprinus</taxon>
    </lineage>
</organism>
<dbReference type="InterPro" id="IPR000477">
    <property type="entry name" value="RT_dom"/>
</dbReference>
<dbReference type="GO" id="GO:0004523">
    <property type="term" value="F:RNA-DNA hybrid ribonuclease activity"/>
    <property type="evidence" value="ECO:0007669"/>
    <property type="project" value="UniProtKB-EC"/>
</dbReference>
<evidence type="ECO:0000313" key="12">
    <source>
        <dbReference type="Ensembl" id="ENSCCRP00020094342.1"/>
    </source>
</evidence>
<dbReference type="AlphaFoldDB" id="A0A8C2JGM3"/>
<dbReference type="InterPro" id="IPR043128">
    <property type="entry name" value="Rev_trsase/Diguanyl_cyclase"/>
</dbReference>
<dbReference type="InterPro" id="IPR001995">
    <property type="entry name" value="Peptidase_A2_cat"/>
</dbReference>
<feature type="domain" description="Peptidase A2" evidence="10">
    <location>
        <begin position="299"/>
        <end position="338"/>
    </location>
</feature>
<feature type="domain" description="Reverse transcriptase" evidence="11">
    <location>
        <begin position="444"/>
        <end position="621"/>
    </location>
</feature>
<evidence type="ECO:0000259" key="11">
    <source>
        <dbReference type="PROSITE" id="PS50878"/>
    </source>
</evidence>
<evidence type="ECO:0000259" key="10">
    <source>
        <dbReference type="PROSITE" id="PS50175"/>
    </source>
</evidence>
<keyword evidence="4" id="KW-0548">Nucleotidyltransferase</keyword>
<dbReference type="SUPFAM" id="SSF56672">
    <property type="entry name" value="DNA/RNA polymerases"/>
    <property type="match status" value="1"/>
</dbReference>
<evidence type="ECO:0000256" key="6">
    <source>
        <dbReference type="ARBA" id="ARBA00022759"/>
    </source>
</evidence>
<dbReference type="Ensembl" id="ENSCCRT00020103090.1">
    <property type="protein sequence ID" value="ENSCCRP00020094342.1"/>
    <property type="gene ID" value="ENSCCRG00020043193.1"/>
</dbReference>
<dbReference type="Pfam" id="PF17919">
    <property type="entry name" value="RT_RNaseH_2"/>
    <property type="match status" value="1"/>
</dbReference>
<dbReference type="FunFam" id="3.10.20.370:FF:000001">
    <property type="entry name" value="Retrovirus-related Pol polyprotein from transposon 17.6-like protein"/>
    <property type="match status" value="1"/>
</dbReference>
<keyword evidence="3" id="KW-0808">Transferase</keyword>
<evidence type="ECO:0000256" key="9">
    <source>
        <dbReference type="ARBA" id="ARBA00039658"/>
    </source>
</evidence>
<keyword evidence="8" id="KW-0511">Multifunctional enzyme</keyword>
<dbReference type="InterPro" id="IPR041588">
    <property type="entry name" value="Integrase_H2C2"/>
</dbReference>
<evidence type="ECO:0000256" key="8">
    <source>
        <dbReference type="ARBA" id="ARBA00023268"/>
    </source>
</evidence>
<evidence type="ECO:0000256" key="1">
    <source>
        <dbReference type="ARBA" id="ARBA00010879"/>
    </source>
</evidence>
<name>A0A8C2JGM3_CYPCA</name>
<dbReference type="GO" id="GO:0016779">
    <property type="term" value="F:nucleotidyltransferase activity"/>
    <property type="evidence" value="ECO:0007669"/>
    <property type="project" value="UniProtKB-KW"/>
</dbReference>
<evidence type="ECO:0000256" key="3">
    <source>
        <dbReference type="ARBA" id="ARBA00022679"/>
    </source>
</evidence>
<evidence type="ECO:0000313" key="13">
    <source>
        <dbReference type="Proteomes" id="UP000694701"/>
    </source>
</evidence>
<dbReference type="FunFam" id="3.30.70.270:FF:000026">
    <property type="entry name" value="Transposon Ty3-G Gag-Pol polyprotein"/>
    <property type="match status" value="1"/>
</dbReference>
<dbReference type="Pfam" id="PF17921">
    <property type="entry name" value="Integrase_H2C2"/>
    <property type="match status" value="1"/>
</dbReference>
<dbReference type="Gene3D" id="4.10.60.10">
    <property type="entry name" value="Zinc finger, CCHC-type"/>
    <property type="match status" value="1"/>
</dbReference>
<dbReference type="SUPFAM" id="SSF50630">
    <property type="entry name" value="Acid proteases"/>
    <property type="match status" value="1"/>
</dbReference>
<dbReference type="GO" id="GO:0004190">
    <property type="term" value="F:aspartic-type endopeptidase activity"/>
    <property type="evidence" value="ECO:0007669"/>
    <property type="project" value="InterPro"/>
</dbReference>
<keyword evidence="5" id="KW-0540">Nuclease</keyword>
<dbReference type="CDD" id="cd01647">
    <property type="entry name" value="RT_LTR"/>
    <property type="match status" value="1"/>
</dbReference>
<evidence type="ECO:0000256" key="2">
    <source>
        <dbReference type="ARBA" id="ARBA00012180"/>
    </source>
</evidence>
<comment type="similarity">
    <text evidence="1">Belongs to the beta type-B retroviral polymerase family. HERV class-II K(HML-2) pol subfamily.</text>
</comment>
<dbReference type="GO" id="GO:0006508">
    <property type="term" value="P:proteolysis"/>
    <property type="evidence" value="ECO:0007669"/>
    <property type="project" value="InterPro"/>
</dbReference>
<sequence length="1043" mass="118891">MAKFSAPEQLNFAKPEDWPDWKQRFSRYRIATKLNKEPADVQVSALIYSMGPEAEQVYNSFVSPDDDEGEEEDFDQVLKLFDAHFVPKRNVIFERARFHSRTQEAGESVEQYIRHLYELAAHCDFHEKEEEIRDRLVIGIKDKDLSLKLQMTSDLTLKKAVDMARHSELVKQQNSEAGASGHVDEVKSKVYKNKWKKTQYEAAGGRKENEKRNCGRCGRRHARDKCPAKDRECNKCHKIGHFANKCKTRMIQEVTEEVDSLFLGSINETMTKNEATVDEVITDTEPPWRTTLVICHTPVSFKIDSGADTTIINEATYSSLRVKPKLSPVTSKLESPGGKVVHLGQFLAKTQETKGRKTTDCYFRVIVAKSTCDNLLSRSVGVRLGLIQHIEEVSVFGELGLLKGDPIKIVLKENAKPYSVVAPRRIPIPLLPKVEEELKRMEENGIIERVTEPTEWVAPMVPVIKPNGKVRICVGLTKLNENVKREKFILPTTDSILHKLAGSKVYTTLDAASGFWQMALDEESSKLTTFITPNGRYCFKRLPFGITSAPEIFQRRMQELLHDHEGTVVYMDDILVFGATLEEHNSRLKKVMETIRASGLKLNRQKCKFRQASIHFLGQVISQEGVTPSPERVSAITALETPTNVSELKRVLGMVNYVGRYIPNLSQILHPLNELLKNAVAWVWDSQQEAAFQKVKSLISSAPVLQYFDPKLPTVVGADASSYGLGGVLMQNHGGTLKPVAYCSRTLNEAEKKYAQIEKECLASVWASEKFYLYLCGLESYKLLTDHKPLVTLINHRDLDKTPLRCQRLLIRLMKFNPVAEYIPGKNLIVPDVLSRHPESKVDDTKLSEDIQAYVDSIAELERPKTVLERIKAETEKDETLQKVGQYIKSGWPRYRKDVVRPALDYFMERSSLSEHNGLVKRGNQIVIPQIMRTEMLERIHHGHQGLNKSRERYNDAIWWPKISHAVKEKVSSCPHCNEHKPSQSREPLITTPLPKLPWQKLAADLCEFKGKHFLVVIDYYSRWLEGGHYVLAISLRCYMSRF</sequence>
<dbReference type="InterPro" id="IPR043502">
    <property type="entry name" value="DNA/RNA_pol_sf"/>
</dbReference>
<dbReference type="InterPro" id="IPR021109">
    <property type="entry name" value="Peptidase_aspartic_dom_sf"/>
</dbReference>
<accession>A0A8C2JGM3</accession>
<dbReference type="FunFam" id="1.10.340.70:FF:000004">
    <property type="entry name" value="Retrovirus-related Pol polyprotein from transposon 297-like Protein"/>
    <property type="match status" value="1"/>
</dbReference>
<dbReference type="PANTHER" id="PTHR37984">
    <property type="entry name" value="PROTEIN CBG26694"/>
    <property type="match status" value="1"/>
</dbReference>
<dbReference type="PROSITE" id="PS50175">
    <property type="entry name" value="ASP_PROT_RETROV"/>
    <property type="match status" value="1"/>
</dbReference>
<dbReference type="Pfam" id="PF00078">
    <property type="entry name" value="RVT_1"/>
    <property type="match status" value="1"/>
</dbReference>
<dbReference type="Gene3D" id="3.10.10.10">
    <property type="entry name" value="HIV Type 1 Reverse Transcriptase, subunit A, domain 1"/>
    <property type="match status" value="1"/>
</dbReference>
<dbReference type="CDD" id="cd09274">
    <property type="entry name" value="RNase_HI_RT_Ty3"/>
    <property type="match status" value="1"/>
</dbReference>
<reference evidence="12" key="1">
    <citation type="submission" date="2025-08" db="UniProtKB">
        <authorList>
            <consortium name="Ensembl"/>
        </authorList>
    </citation>
    <scope>IDENTIFICATION</scope>
</reference>
<proteinExistence type="inferred from homology"/>
<evidence type="ECO:0000256" key="4">
    <source>
        <dbReference type="ARBA" id="ARBA00022695"/>
    </source>
</evidence>
<evidence type="ECO:0000256" key="7">
    <source>
        <dbReference type="ARBA" id="ARBA00022801"/>
    </source>
</evidence>